<evidence type="ECO:0000256" key="2">
    <source>
        <dbReference type="ARBA" id="ARBA00022490"/>
    </source>
</evidence>
<dbReference type="GO" id="GO:0005524">
    <property type="term" value="F:ATP binding"/>
    <property type="evidence" value="ECO:0007669"/>
    <property type="project" value="InterPro"/>
</dbReference>
<dbReference type="GO" id="GO:0008333">
    <property type="term" value="P:endosome to lysosome transport"/>
    <property type="evidence" value="ECO:0007669"/>
    <property type="project" value="TreeGrafter"/>
</dbReference>
<dbReference type="InterPro" id="IPR001683">
    <property type="entry name" value="PX_dom"/>
</dbReference>
<name>A0A6P8ZKT9_THRPL</name>
<comment type="subcellular location">
    <subcellularLocation>
        <location evidence="1">Cytoplasm</location>
    </subcellularLocation>
</comment>
<dbReference type="GO" id="GO:0043271">
    <property type="term" value="P:negative regulation of monoatomic ion transport"/>
    <property type="evidence" value="ECO:0007669"/>
    <property type="project" value="TreeGrafter"/>
</dbReference>
<feature type="compositionally biased region" description="Pro residues" evidence="3">
    <location>
        <begin position="533"/>
        <end position="544"/>
    </location>
</feature>
<dbReference type="InterPro" id="IPR000719">
    <property type="entry name" value="Prot_kinase_dom"/>
</dbReference>
<dbReference type="InterPro" id="IPR036871">
    <property type="entry name" value="PX_dom_sf"/>
</dbReference>
<evidence type="ECO:0000313" key="7">
    <source>
        <dbReference type="RefSeq" id="XP_034237684.1"/>
    </source>
</evidence>
<keyword evidence="2" id="KW-0963">Cytoplasm</keyword>
<dbReference type="SUPFAM" id="SSF64268">
    <property type="entry name" value="PX domain"/>
    <property type="match status" value="1"/>
</dbReference>
<dbReference type="SMART" id="SM00220">
    <property type="entry name" value="S_TKc"/>
    <property type="match status" value="1"/>
</dbReference>
<reference evidence="7" key="1">
    <citation type="submission" date="2025-08" db="UniProtKB">
        <authorList>
            <consortium name="RefSeq"/>
        </authorList>
    </citation>
    <scope>IDENTIFICATION</scope>
    <source>
        <tissue evidence="7">Total insect</tissue>
    </source>
</reference>
<protein>
    <submittedName>
        <fullName evidence="7">PX domain-containing protein kinase-like protein</fullName>
    </submittedName>
</protein>
<evidence type="ECO:0000313" key="6">
    <source>
        <dbReference type="Proteomes" id="UP000515158"/>
    </source>
</evidence>
<organism evidence="7">
    <name type="scientific">Thrips palmi</name>
    <name type="common">Melon thrips</name>
    <dbReference type="NCBI Taxonomy" id="161013"/>
    <lineage>
        <taxon>Eukaryota</taxon>
        <taxon>Metazoa</taxon>
        <taxon>Ecdysozoa</taxon>
        <taxon>Arthropoda</taxon>
        <taxon>Hexapoda</taxon>
        <taxon>Insecta</taxon>
        <taxon>Pterygota</taxon>
        <taxon>Neoptera</taxon>
        <taxon>Paraneoptera</taxon>
        <taxon>Thysanoptera</taxon>
        <taxon>Terebrantia</taxon>
        <taxon>Thripoidea</taxon>
        <taxon>Thripidae</taxon>
        <taxon>Thrips</taxon>
    </lineage>
</organism>
<dbReference type="AlphaFoldDB" id="A0A6P8ZKT9"/>
<dbReference type="GO" id="GO:0005769">
    <property type="term" value="C:early endosome"/>
    <property type="evidence" value="ECO:0007669"/>
    <property type="project" value="TreeGrafter"/>
</dbReference>
<dbReference type="InParanoid" id="A0A6P8ZKT9"/>
<dbReference type="GO" id="GO:0035091">
    <property type="term" value="F:phosphatidylinositol binding"/>
    <property type="evidence" value="ECO:0007669"/>
    <property type="project" value="InterPro"/>
</dbReference>
<dbReference type="FunCoup" id="A0A6P8ZKT9">
    <property type="interactions" value="1139"/>
</dbReference>
<dbReference type="SMART" id="SM00312">
    <property type="entry name" value="PX"/>
    <property type="match status" value="1"/>
</dbReference>
<dbReference type="GO" id="GO:0006622">
    <property type="term" value="P:protein targeting to lysosome"/>
    <property type="evidence" value="ECO:0007669"/>
    <property type="project" value="TreeGrafter"/>
</dbReference>
<dbReference type="GO" id="GO:0045022">
    <property type="term" value="P:early endosome to late endosome transport"/>
    <property type="evidence" value="ECO:0007669"/>
    <property type="project" value="TreeGrafter"/>
</dbReference>
<dbReference type="SUPFAM" id="SSF56112">
    <property type="entry name" value="Protein kinase-like (PK-like)"/>
    <property type="match status" value="1"/>
</dbReference>
<gene>
    <name evidence="7" type="primary">LOC117643110</name>
</gene>
<evidence type="ECO:0000259" key="4">
    <source>
        <dbReference type="PROSITE" id="PS50011"/>
    </source>
</evidence>
<dbReference type="PROSITE" id="PS50011">
    <property type="entry name" value="PROTEIN_KINASE_DOM"/>
    <property type="match status" value="1"/>
</dbReference>
<feature type="compositionally biased region" description="Polar residues" evidence="3">
    <location>
        <begin position="556"/>
        <end position="566"/>
    </location>
</feature>
<feature type="region of interest" description="Disordered" evidence="3">
    <location>
        <begin position="451"/>
        <end position="575"/>
    </location>
</feature>
<feature type="compositionally biased region" description="Low complexity" evidence="3">
    <location>
        <begin position="492"/>
        <end position="508"/>
    </location>
</feature>
<dbReference type="KEGG" id="tpal:117643110"/>
<evidence type="ECO:0000259" key="5">
    <source>
        <dbReference type="PROSITE" id="PS50195"/>
    </source>
</evidence>
<accession>A0A6P8ZKT9</accession>
<feature type="domain" description="PX" evidence="5">
    <location>
        <begin position="14"/>
        <end position="126"/>
    </location>
</feature>
<dbReference type="GO" id="GO:0004672">
    <property type="term" value="F:protein kinase activity"/>
    <property type="evidence" value="ECO:0007669"/>
    <property type="project" value="InterPro"/>
</dbReference>
<dbReference type="RefSeq" id="XP_034237684.1">
    <property type="nucleotide sequence ID" value="XM_034381793.1"/>
</dbReference>
<sequence>MAVFEKKVQLRSLLDDTDVLTCTVESSQNIQGHTEYAIRIQRETHPEKCWHIKKRYRDFATLNGLLSLSGITLPLPPKRLIGNMEPLFVAERQLGLQKYLNFILANPFLSASFPVRHFLDPDNYSSSLQETALHSVSLALRGEPSWEVLRALPELGWRIRKHYFAIKKHIPNQDDQELLLSWTEYGPDMNVATSQLQSVLSVLSTVQAPFAINIELSRCNEIGCLVVRRIIEKGSLRDMICGSKLRTPFLRKYGCPKQTFPISGRELVSFSHQILQILAVLHQKNIPFGQLHAGNVCIDNGRALLLDIEGGLFGLPSFYRPFVIQHRRIDTIQSVDMYSYGHLLYEMAFGRPLETSTVDSFPTSCPPTLADLLERLLSPRSLREALPTAQQLLQHEFFIGLNAEDIQTRQLFKLSGQMKETLKIITCKIEERLRHDQKIVHHQRRLARVQEMLSSEEERKRRNKKWKQKEKERQQQQHQQMTNGKSPERSDSPASTSTATSAGTVTPPYSRSDSQPATPAPALPQNPVQSPDSAPPPPPPPSTLPSPSVAPERSALLSSISGFNKSNLRRVASSR</sequence>
<dbReference type="Gene3D" id="1.10.510.10">
    <property type="entry name" value="Transferase(Phosphotransferase) domain 1"/>
    <property type="match status" value="1"/>
</dbReference>
<evidence type="ECO:0000256" key="1">
    <source>
        <dbReference type="ARBA" id="ARBA00004496"/>
    </source>
</evidence>
<dbReference type="PANTHER" id="PTHR22999">
    <property type="entry name" value="PX SERINE/THREONINE KINASE PXK"/>
    <property type="match status" value="1"/>
</dbReference>
<evidence type="ECO:0000256" key="3">
    <source>
        <dbReference type="SAM" id="MobiDB-lite"/>
    </source>
</evidence>
<dbReference type="GeneID" id="117643110"/>
<keyword evidence="6" id="KW-1185">Reference proteome</keyword>
<dbReference type="OrthoDB" id="41200at2759"/>
<dbReference type="InterPro" id="IPR051837">
    <property type="entry name" value="SortingNexin/PXDomain-PKLike"/>
</dbReference>
<dbReference type="Proteomes" id="UP000515158">
    <property type="component" value="Unplaced"/>
</dbReference>
<dbReference type="GO" id="GO:0005770">
    <property type="term" value="C:late endosome"/>
    <property type="evidence" value="ECO:0007669"/>
    <property type="project" value="TreeGrafter"/>
</dbReference>
<proteinExistence type="predicted"/>
<dbReference type="InterPro" id="IPR011009">
    <property type="entry name" value="Kinase-like_dom_sf"/>
</dbReference>
<feature type="domain" description="Protein kinase" evidence="4">
    <location>
        <begin position="122"/>
        <end position="398"/>
    </location>
</feature>
<dbReference type="PROSITE" id="PS50195">
    <property type="entry name" value="PX"/>
    <property type="match status" value="1"/>
</dbReference>
<dbReference type="Gene3D" id="3.30.1520.10">
    <property type="entry name" value="Phox-like domain"/>
    <property type="match status" value="1"/>
</dbReference>
<dbReference type="Pfam" id="PF00787">
    <property type="entry name" value="PX"/>
    <property type="match status" value="1"/>
</dbReference>
<dbReference type="GO" id="GO:0005886">
    <property type="term" value="C:plasma membrane"/>
    <property type="evidence" value="ECO:0007669"/>
    <property type="project" value="TreeGrafter"/>
</dbReference>
<dbReference type="PANTHER" id="PTHR22999:SF40">
    <property type="entry name" value="PX DOMAIN-CONTAINING PROTEIN KINASE-LIKE PROTEIN"/>
    <property type="match status" value="1"/>
</dbReference>